<dbReference type="STRING" id="1891926.Fuma_05211"/>
<reference evidence="4 5" key="1">
    <citation type="journal article" date="2016" name="Front. Microbiol.">
        <title>Fuerstia marisgermanicae gen. nov., sp. nov., an Unusual Member of the Phylum Planctomycetes from the German Wadden Sea.</title>
        <authorList>
            <person name="Kohn T."/>
            <person name="Heuer A."/>
            <person name="Jogler M."/>
            <person name="Vollmers J."/>
            <person name="Boedeker C."/>
            <person name="Bunk B."/>
            <person name="Rast P."/>
            <person name="Borchert D."/>
            <person name="Glockner I."/>
            <person name="Freese H.M."/>
            <person name="Klenk H.P."/>
            <person name="Overmann J."/>
            <person name="Kaster A.K."/>
            <person name="Rohde M."/>
            <person name="Wiegand S."/>
            <person name="Jogler C."/>
        </authorList>
    </citation>
    <scope>NUCLEOTIDE SEQUENCE [LARGE SCALE GENOMIC DNA]</scope>
    <source>
        <strain evidence="4 5">NH11</strain>
    </source>
</reference>
<evidence type="ECO:0000256" key="1">
    <source>
        <dbReference type="ARBA" id="ARBA00022574"/>
    </source>
</evidence>
<dbReference type="AlphaFoldDB" id="A0A1P8WNA9"/>
<dbReference type="Pfam" id="PF00400">
    <property type="entry name" value="WD40"/>
    <property type="match status" value="1"/>
</dbReference>
<proteinExistence type="predicted"/>
<dbReference type="PROSITE" id="PS00678">
    <property type="entry name" value="WD_REPEATS_1"/>
    <property type="match status" value="1"/>
</dbReference>
<gene>
    <name evidence="4" type="ORF">Fuma_05211</name>
</gene>
<dbReference type="PROSITE" id="PS50082">
    <property type="entry name" value="WD_REPEATS_2"/>
    <property type="match status" value="1"/>
</dbReference>
<name>A0A1P8WNA9_9PLAN</name>
<evidence type="ECO:0000313" key="5">
    <source>
        <dbReference type="Proteomes" id="UP000187735"/>
    </source>
</evidence>
<protein>
    <submittedName>
        <fullName evidence="4">Uncharacterized protein</fullName>
    </submittedName>
</protein>
<sequence length="289" mass="31954">MIGHSDGTVVLMDSKMKVLNSFHDFNEPVTFAAFAAFGLDLLAVSAGRQLVVRNTKGGELTFQHRQMASYLAYVQFLTCPTDRRRTDAVLAATSDGQLLQIDIESQRFRRMLERDLTSTDADAVGKSGVSNDSRIGFDPSEKHTLAAGENYSVILNHGPEDNTPVNATTFLGHTDAIYSGAISPDLRRAVTSSADRTIRIWDVRTGIELLSLPIGYTRSRRPEPQGMSINESKIELLLTASRTRTLSREEVLRLPDAAENANYRVSSHTVVQWGDFRQGIVPKALTHFD</sequence>
<dbReference type="EMBL" id="CP017641">
    <property type="protein sequence ID" value="APZ95552.1"/>
    <property type="molecule type" value="Genomic_DNA"/>
</dbReference>
<dbReference type="PANTHER" id="PTHR44019:SF8">
    <property type="entry name" value="POC1 CENTRIOLAR PROTEIN HOMOLOG"/>
    <property type="match status" value="1"/>
</dbReference>
<dbReference type="PANTHER" id="PTHR44019">
    <property type="entry name" value="WD REPEAT-CONTAINING PROTEIN 55"/>
    <property type="match status" value="1"/>
</dbReference>
<organism evidence="4 5">
    <name type="scientific">Fuerstiella marisgermanici</name>
    <dbReference type="NCBI Taxonomy" id="1891926"/>
    <lineage>
        <taxon>Bacteria</taxon>
        <taxon>Pseudomonadati</taxon>
        <taxon>Planctomycetota</taxon>
        <taxon>Planctomycetia</taxon>
        <taxon>Planctomycetales</taxon>
        <taxon>Planctomycetaceae</taxon>
        <taxon>Fuerstiella</taxon>
    </lineage>
</organism>
<keyword evidence="2" id="KW-0677">Repeat</keyword>
<dbReference type="SMART" id="SM00320">
    <property type="entry name" value="WD40"/>
    <property type="match status" value="2"/>
</dbReference>
<evidence type="ECO:0000313" key="4">
    <source>
        <dbReference type="EMBL" id="APZ95552.1"/>
    </source>
</evidence>
<evidence type="ECO:0000256" key="3">
    <source>
        <dbReference type="PROSITE-ProRule" id="PRU00221"/>
    </source>
</evidence>
<dbReference type="InterPro" id="IPR015943">
    <property type="entry name" value="WD40/YVTN_repeat-like_dom_sf"/>
</dbReference>
<keyword evidence="5" id="KW-1185">Reference proteome</keyword>
<dbReference type="InterPro" id="IPR001680">
    <property type="entry name" value="WD40_rpt"/>
</dbReference>
<dbReference type="InterPro" id="IPR019775">
    <property type="entry name" value="WD40_repeat_CS"/>
</dbReference>
<dbReference type="PROSITE" id="PS50294">
    <property type="entry name" value="WD_REPEATS_REGION"/>
    <property type="match status" value="1"/>
</dbReference>
<dbReference type="SUPFAM" id="SSF50978">
    <property type="entry name" value="WD40 repeat-like"/>
    <property type="match status" value="1"/>
</dbReference>
<dbReference type="InterPro" id="IPR050505">
    <property type="entry name" value="WDR55/POC1"/>
</dbReference>
<dbReference type="Proteomes" id="UP000187735">
    <property type="component" value="Chromosome"/>
</dbReference>
<dbReference type="InterPro" id="IPR036322">
    <property type="entry name" value="WD40_repeat_dom_sf"/>
</dbReference>
<feature type="repeat" description="WD" evidence="3">
    <location>
        <begin position="170"/>
        <end position="211"/>
    </location>
</feature>
<accession>A0A1P8WNA9</accession>
<dbReference type="Gene3D" id="2.130.10.10">
    <property type="entry name" value="YVTN repeat-like/Quinoprotein amine dehydrogenase"/>
    <property type="match status" value="1"/>
</dbReference>
<evidence type="ECO:0000256" key="2">
    <source>
        <dbReference type="ARBA" id="ARBA00022737"/>
    </source>
</evidence>
<dbReference type="KEGG" id="fmr:Fuma_05211"/>
<keyword evidence="1 3" id="KW-0853">WD repeat</keyword>